<keyword evidence="2" id="KW-1185">Reference proteome</keyword>
<dbReference type="Proteomes" id="UP000325577">
    <property type="component" value="Linkage Group LG10"/>
</dbReference>
<evidence type="ECO:0000313" key="1">
    <source>
        <dbReference type="EMBL" id="KAA8544683.1"/>
    </source>
</evidence>
<sequence>MALADPKVFIEAMLSEMRRVMKLELEQVHERIDQMESAHERQPQNVPNLRRRERVQPREFWVEDEEPYGASFDEEDDRDSVTGGRWHGWKTISAFWRVVGSSLYRSCFTKQGRHGTVTEIAAHCRAHVFPLIEAILHRRLLYPAFLEVFKYSIKDIDRRGESSVDTKRKCRVQFWRNSCVTDFDFMRYLTVTVLPIVKDEYEKLPRCLLIGHSC</sequence>
<dbReference type="EMBL" id="CM018033">
    <property type="protein sequence ID" value="KAA8544683.1"/>
    <property type="molecule type" value="Genomic_DNA"/>
</dbReference>
<proteinExistence type="predicted"/>
<accession>A0A5J5BNE5</accession>
<dbReference type="AlphaFoldDB" id="A0A5J5BNE5"/>
<protein>
    <submittedName>
        <fullName evidence="1">Uncharacterized protein</fullName>
    </submittedName>
</protein>
<name>A0A5J5BNE5_9ASTE</name>
<reference evidence="1 2" key="1">
    <citation type="submission" date="2019-09" db="EMBL/GenBank/DDBJ databases">
        <title>A chromosome-level genome assembly of the Chinese tupelo Nyssa sinensis.</title>
        <authorList>
            <person name="Yang X."/>
            <person name="Kang M."/>
            <person name="Yang Y."/>
            <person name="Xiong H."/>
            <person name="Wang M."/>
            <person name="Zhang Z."/>
            <person name="Wang Z."/>
            <person name="Wu H."/>
            <person name="Ma T."/>
            <person name="Liu J."/>
            <person name="Xi Z."/>
        </authorList>
    </citation>
    <scope>NUCLEOTIDE SEQUENCE [LARGE SCALE GENOMIC DNA]</scope>
    <source>
        <strain evidence="1">J267</strain>
        <tissue evidence="1">Leaf</tissue>
    </source>
</reference>
<evidence type="ECO:0000313" key="2">
    <source>
        <dbReference type="Proteomes" id="UP000325577"/>
    </source>
</evidence>
<gene>
    <name evidence="1" type="ORF">F0562_019470</name>
</gene>
<organism evidence="1 2">
    <name type="scientific">Nyssa sinensis</name>
    <dbReference type="NCBI Taxonomy" id="561372"/>
    <lineage>
        <taxon>Eukaryota</taxon>
        <taxon>Viridiplantae</taxon>
        <taxon>Streptophyta</taxon>
        <taxon>Embryophyta</taxon>
        <taxon>Tracheophyta</taxon>
        <taxon>Spermatophyta</taxon>
        <taxon>Magnoliopsida</taxon>
        <taxon>eudicotyledons</taxon>
        <taxon>Gunneridae</taxon>
        <taxon>Pentapetalae</taxon>
        <taxon>asterids</taxon>
        <taxon>Cornales</taxon>
        <taxon>Nyssaceae</taxon>
        <taxon>Nyssa</taxon>
    </lineage>
</organism>